<comment type="caution">
    <text evidence="1">The sequence shown here is derived from an EMBL/GenBank/DDBJ whole genome shotgun (WGS) entry which is preliminary data.</text>
</comment>
<reference evidence="1" key="1">
    <citation type="submission" date="2016-10" db="EMBL/GenBank/DDBJ databases">
        <title>Sequence of Gallionella enrichment culture.</title>
        <authorList>
            <person name="Poehlein A."/>
            <person name="Muehling M."/>
            <person name="Daniel R."/>
        </authorList>
    </citation>
    <scope>NUCLEOTIDE SEQUENCE</scope>
</reference>
<evidence type="ECO:0000313" key="1">
    <source>
        <dbReference type="EMBL" id="OIQ64961.1"/>
    </source>
</evidence>
<dbReference type="EMBL" id="MLJW01007702">
    <property type="protein sequence ID" value="OIQ64961.1"/>
    <property type="molecule type" value="Genomic_DNA"/>
</dbReference>
<gene>
    <name evidence="1" type="ORF">GALL_534860</name>
</gene>
<accession>A0A1J5P090</accession>
<protein>
    <submittedName>
        <fullName evidence="1">Uncharacterized protein</fullName>
    </submittedName>
</protein>
<organism evidence="1">
    <name type="scientific">mine drainage metagenome</name>
    <dbReference type="NCBI Taxonomy" id="410659"/>
    <lineage>
        <taxon>unclassified sequences</taxon>
        <taxon>metagenomes</taxon>
        <taxon>ecological metagenomes</taxon>
    </lineage>
</organism>
<proteinExistence type="predicted"/>
<sequence length="327" mass="36135">MRPPHQRGGFDAVGEPRRVDHLGHLNEAAIEPPDSIGNRAFQLDLARGHRAGSELVLQANDPVVIGRAVIEPSRHQKQADTTRAVDRALRPRQQHHHFRVCVGAEPFFARQPPVMAFLHSGRGECADVGAAFLFGHELAALGQLAHIGLREAIQISRLQRLAAEIRKQLGAAIGDIDRAPQTELGLIEQKRKGVLGNNRVFLRPAQNALAKRHRMYAELAKRGTLEFAIGRMIFDPLDIAAKAVALMQHRHVPVGEPGTFVETTARERAQPVEMRLDMAEQRVGKMDAKQIRQRRIGAIKIQARGVGGKQARPVGGICSAIMHEWLH</sequence>
<dbReference type="AlphaFoldDB" id="A0A1J5P090"/>
<name>A0A1J5P090_9ZZZZ</name>